<dbReference type="HAMAP" id="MF_00530">
    <property type="entry name" value="ATP_synth_epsil_bac"/>
    <property type="match status" value="1"/>
</dbReference>
<feature type="domain" description="F1F0-ATP synthase subunit delta C-terminal" evidence="15">
    <location>
        <begin position="122"/>
        <end position="162"/>
    </location>
</feature>
<evidence type="ECO:0000259" key="15">
    <source>
        <dbReference type="Pfam" id="PF21334"/>
    </source>
</evidence>
<dbReference type="VEuPathDB" id="FungiDB:TREMEDRAFT_56865"/>
<dbReference type="PANTHER" id="PTHR13822">
    <property type="entry name" value="ATP SYNTHASE DELTA/EPSILON CHAIN"/>
    <property type="match status" value="1"/>
</dbReference>
<keyword evidence="8" id="KW-0406">Ion transport</keyword>
<gene>
    <name evidence="16" type="ORF">M231_02774</name>
</gene>
<evidence type="ECO:0000256" key="1">
    <source>
        <dbReference type="ARBA" id="ARBA00004273"/>
    </source>
</evidence>
<reference evidence="16 17" key="1">
    <citation type="submission" date="2016-06" db="EMBL/GenBank/DDBJ databases">
        <title>Evolution of pathogenesis and genome organization in the Tremellales.</title>
        <authorList>
            <person name="Cuomo C."/>
            <person name="Litvintseva A."/>
            <person name="Heitman J."/>
            <person name="Chen Y."/>
            <person name="Sun S."/>
            <person name="Springer D."/>
            <person name="Dromer F."/>
            <person name="Young S."/>
            <person name="Zeng Q."/>
            <person name="Chapman S."/>
            <person name="Gujja S."/>
            <person name="Saif S."/>
            <person name="Birren B."/>
        </authorList>
    </citation>
    <scope>NUCLEOTIDE SEQUENCE [LARGE SCALE GENOMIC DNA]</scope>
    <source>
        <strain evidence="16 17">ATCC 28783</strain>
    </source>
</reference>
<dbReference type="STRING" id="5217.A0A4Q1BPZ0"/>
<dbReference type="InterPro" id="IPR020546">
    <property type="entry name" value="ATP_synth_F1_dsu/esu_N"/>
</dbReference>
<keyword evidence="4" id="KW-0813">Transport</keyword>
<accession>A0A4Q1BPZ0</accession>
<evidence type="ECO:0000256" key="8">
    <source>
        <dbReference type="ARBA" id="ARBA00023065"/>
    </source>
</evidence>
<evidence type="ECO:0000256" key="12">
    <source>
        <dbReference type="ARBA" id="ARBA00023310"/>
    </source>
</evidence>
<dbReference type="SUPFAM" id="SSF51344">
    <property type="entry name" value="Epsilon subunit of F1F0-ATP synthase N-terminal domain"/>
    <property type="match status" value="1"/>
</dbReference>
<dbReference type="Gene3D" id="6.10.140.880">
    <property type="match status" value="1"/>
</dbReference>
<dbReference type="EMBL" id="SDIL01000024">
    <property type="protein sequence ID" value="RXK39979.1"/>
    <property type="molecule type" value="Genomic_DNA"/>
</dbReference>
<dbReference type="FunCoup" id="A0A4Q1BPZ0">
    <property type="interactions" value="241"/>
</dbReference>
<evidence type="ECO:0000256" key="7">
    <source>
        <dbReference type="ARBA" id="ARBA00022946"/>
    </source>
</evidence>
<feature type="domain" description="ATP synthase F1 complex delta/epsilon subunit N-terminal" evidence="14">
    <location>
        <begin position="35"/>
        <end position="113"/>
    </location>
</feature>
<dbReference type="GO" id="GO:0045259">
    <property type="term" value="C:proton-transporting ATP synthase complex"/>
    <property type="evidence" value="ECO:0007669"/>
    <property type="project" value="UniProtKB-KW"/>
</dbReference>
<comment type="subcellular location">
    <subcellularLocation>
        <location evidence="1">Mitochondrion inner membrane</location>
    </subcellularLocation>
</comment>
<dbReference type="OMA" id="HQTLYSE"/>
<dbReference type="InParanoid" id="A0A4Q1BPZ0"/>
<evidence type="ECO:0000256" key="2">
    <source>
        <dbReference type="ARBA" id="ARBA00005712"/>
    </source>
</evidence>
<dbReference type="GO" id="GO:0005743">
    <property type="term" value="C:mitochondrial inner membrane"/>
    <property type="evidence" value="ECO:0007669"/>
    <property type="project" value="UniProtKB-SubCell"/>
</dbReference>
<organism evidence="16 17">
    <name type="scientific">Tremella mesenterica</name>
    <name type="common">Jelly fungus</name>
    <dbReference type="NCBI Taxonomy" id="5217"/>
    <lineage>
        <taxon>Eukaryota</taxon>
        <taxon>Fungi</taxon>
        <taxon>Dikarya</taxon>
        <taxon>Basidiomycota</taxon>
        <taxon>Agaricomycotina</taxon>
        <taxon>Tremellomycetes</taxon>
        <taxon>Tremellales</taxon>
        <taxon>Tremellaceae</taxon>
        <taxon>Tremella</taxon>
    </lineage>
</organism>
<keyword evidence="9" id="KW-0496">Mitochondrion</keyword>
<dbReference type="Pfam" id="PF02823">
    <property type="entry name" value="ATP-synt_DE_N"/>
    <property type="match status" value="1"/>
</dbReference>
<proteinExistence type="inferred from homology"/>
<dbReference type="AlphaFoldDB" id="A0A4Q1BPZ0"/>
<comment type="similarity">
    <text evidence="2">Belongs to the ATPase epsilon chain family.</text>
</comment>
<dbReference type="InterPro" id="IPR036771">
    <property type="entry name" value="ATPsynth_dsu/esu_N"/>
</dbReference>
<evidence type="ECO:0000256" key="13">
    <source>
        <dbReference type="ARBA" id="ARBA00031669"/>
    </source>
</evidence>
<evidence type="ECO:0000256" key="4">
    <source>
        <dbReference type="ARBA" id="ARBA00022448"/>
    </source>
</evidence>
<keyword evidence="12" id="KW-0066">ATP synthesis</keyword>
<dbReference type="Gene3D" id="2.60.15.10">
    <property type="entry name" value="F0F1 ATP synthase delta/epsilon subunit, N-terminal"/>
    <property type="match status" value="1"/>
</dbReference>
<keyword evidence="6" id="KW-0999">Mitochondrion inner membrane</keyword>
<keyword evidence="7" id="KW-0809">Transit peptide</keyword>
<dbReference type="PANTHER" id="PTHR13822:SF7">
    <property type="entry name" value="ATP SYNTHASE SUBUNIT DELTA, MITOCHONDRIAL"/>
    <property type="match status" value="1"/>
</dbReference>
<dbReference type="FunFam" id="2.60.15.10:FF:000003">
    <property type="entry name" value="ATP synthase subunit delta, mitochondrial"/>
    <property type="match status" value="1"/>
</dbReference>
<evidence type="ECO:0000256" key="3">
    <source>
        <dbReference type="ARBA" id="ARBA00016960"/>
    </source>
</evidence>
<keyword evidence="5" id="KW-0375">Hydrogen ion transport</keyword>
<dbReference type="Proteomes" id="UP000289152">
    <property type="component" value="Unassembled WGS sequence"/>
</dbReference>
<keyword evidence="10" id="KW-0472">Membrane</keyword>
<evidence type="ECO:0000256" key="6">
    <source>
        <dbReference type="ARBA" id="ARBA00022792"/>
    </source>
</evidence>
<sequence>MLSSRLLPSLRLARRIPTVGKLSKRGYADVAEDKLKLSLVLPHQSLYSSVAVTQVNLSAASGDMGILAGHVPVVEALRPGVIEVIEEGGSTKKWFASTGFATMHENNMLTINAVEAYPLENFSLENVRAGLADANRVLSSAAPDAEKAEAGVELVVFEALQAALAK</sequence>
<evidence type="ECO:0000256" key="5">
    <source>
        <dbReference type="ARBA" id="ARBA00022781"/>
    </source>
</evidence>
<evidence type="ECO:0000313" key="16">
    <source>
        <dbReference type="EMBL" id="RXK39979.1"/>
    </source>
</evidence>
<dbReference type="Pfam" id="PF21334">
    <property type="entry name" value="ATPD_C_fung"/>
    <property type="match status" value="1"/>
</dbReference>
<dbReference type="InterPro" id="IPR001469">
    <property type="entry name" value="ATP_synth_F1_dsu/esu"/>
</dbReference>
<name>A0A4Q1BPZ0_TREME</name>
<evidence type="ECO:0000259" key="14">
    <source>
        <dbReference type="Pfam" id="PF02823"/>
    </source>
</evidence>
<evidence type="ECO:0000256" key="9">
    <source>
        <dbReference type="ARBA" id="ARBA00023128"/>
    </source>
</evidence>
<dbReference type="GO" id="GO:0046933">
    <property type="term" value="F:proton-transporting ATP synthase activity, rotational mechanism"/>
    <property type="evidence" value="ECO:0007669"/>
    <property type="project" value="InterPro"/>
</dbReference>
<protein>
    <recommendedName>
        <fullName evidence="3">ATP synthase subunit delta, mitochondrial</fullName>
    </recommendedName>
    <alternativeName>
        <fullName evidence="13">F-ATPase delta subunit</fullName>
    </alternativeName>
</protein>
<keyword evidence="11" id="KW-0139">CF(1)</keyword>
<dbReference type="InterPro" id="IPR048938">
    <property type="entry name" value="ATPD_C_fung"/>
</dbReference>
<evidence type="ECO:0000313" key="17">
    <source>
        <dbReference type="Proteomes" id="UP000289152"/>
    </source>
</evidence>
<dbReference type="CDD" id="cd12152">
    <property type="entry name" value="F1-ATPase_delta"/>
    <property type="match status" value="1"/>
</dbReference>
<evidence type="ECO:0000256" key="11">
    <source>
        <dbReference type="ARBA" id="ARBA00023196"/>
    </source>
</evidence>
<evidence type="ECO:0000256" key="10">
    <source>
        <dbReference type="ARBA" id="ARBA00023136"/>
    </source>
</evidence>
<keyword evidence="17" id="KW-1185">Reference proteome</keyword>
<dbReference type="OrthoDB" id="270171at2759"/>
<comment type="caution">
    <text evidence="16">The sequence shown here is derived from an EMBL/GenBank/DDBJ whole genome shotgun (WGS) entry which is preliminary data.</text>
</comment>